<keyword evidence="2" id="KW-1185">Reference proteome</keyword>
<accession>A0A7U8B343</accession>
<reference evidence="1 2" key="1">
    <citation type="submission" date="2018-06" db="EMBL/GenBank/DDBJ databases">
        <authorList>
            <consortium name="PulseNet: The National Subtyping Network for Foodborne Disease Surveillance"/>
            <person name="Tarr C.L."/>
            <person name="Trees E."/>
            <person name="Katz L.S."/>
            <person name="Carleton-Romer H.A."/>
            <person name="Stroika S."/>
            <person name="Kucerova Z."/>
            <person name="Roache K.F."/>
            <person name="Sabol A.L."/>
            <person name="Besser J."/>
            <person name="Gerner-Smidt P."/>
        </authorList>
    </citation>
    <scope>NUCLEOTIDE SEQUENCE [LARGE SCALE GENOMIC DNA]</scope>
    <source>
        <strain evidence="1 2">PNUSAC003104</strain>
    </source>
</reference>
<dbReference type="Proteomes" id="UP000535305">
    <property type="component" value="Unassembled WGS sequence"/>
</dbReference>
<dbReference type="GO" id="GO:0008168">
    <property type="term" value="F:methyltransferase activity"/>
    <property type="evidence" value="ECO:0007669"/>
    <property type="project" value="UniProtKB-KW"/>
</dbReference>
<protein>
    <submittedName>
        <fullName evidence="1">Site-specific DNA-methyltransferase</fullName>
    </submittedName>
</protein>
<gene>
    <name evidence="1" type="ORF">CT510_03700</name>
</gene>
<evidence type="ECO:0000313" key="1">
    <source>
        <dbReference type="EMBL" id="EAJ1621759.1"/>
    </source>
</evidence>
<dbReference type="AlphaFoldDB" id="A0A7U8B343"/>
<dbReference type="SUPFAM" id="SSF53335">
    <property type="entry name" value="S-adenosyl-L-methionine-dependent methyltransferases"/>
    <property type="match status" value="1"/>
</dbReference>
<proteinExistence type="predicted"/>
<dbReference type="EMBL" id="AABVLA010000011">
    <property type="protein sequence ID" value="EAJ1621759.1"/>
    <property type="molecule type" value="Genomic_DNA"/>
</dbReference>
<evidence type="ECO:0000313" key="2">
    <source>
        <dbReference type="Proteomes" id="UP000535305"/>
    </source>
</evidence>
<sequence>MKWAFNGKFYNLRSIYSTTGIAANLLGRQFIGIEKESEFINLSIMRKNELDAKFEEFKNKLKDLQQTFF</sequence>
<keyword evidence="1" id="KW-0808">Transferase</keyword>
<organism evidence="1 2">
    <name type="scientific">Campylobacter upsaliensis</name>
    <dbReference type="NCBI Taxonomy" id="28080"/>
    <lineage>
        <taxon>Bacteria</taxon>
        <taxon>Pseudomonadati</taxon>
        <taxon>Campylobacterota</taxon>
        <taxon>Epsilonproteobacteria</taxon>
        <taxon>Campylobacterales</taxon>
        <taxon>Campylobacteraceae</taxon>
        <taxon>Campylobacter</taxon>
    </lineage>
</organism>
<name>A0A7U8B343_CAMUP</name>
<keyword evidence="1" id="KW-0489">Methyltransferase</keyword>
<dbReference type="GO" id="GO:0032259">
    <property type="term" value="P:methylation"/>
    <property type="evidence" value="ECO:0007669"/>
    <property type="project" value="UniProtKB-KW"/>
</dbReference>
<dbReference type="Gene3D" id="3.40.50.150">
    <property type="entry name" value="Vaccinia Virus protein VP39"/>
    <property type="match status" value="1"/>
</dbReference>
<dbReference type="InterPro" id="IPR029063">
    <property type="entry name" value="SAM-dependent_MTases_sf"/>
</dbReference>
<comment type="caution">
    <text evidence="1">The sequence shown here is derived from an EMBL/GenBank/DDBJ whole genome shotgun (WGS) entry which is preliminary data.</text>
</comment>